<evidence type="ECO:0000313" key="4">
    <source>
        <dbReference type="Proteomes" id="UP001162800"/>
    </source>
</evidence>
<organism evidence="3 4">
    <name type="scientific">Comamonas endophytica</name>
    <dbReference type="NCBI Taxonomy" id="2949090"/>
    <lineage>
        <taxon>Bacteria</taxon>
        <taxon>Pseudomonadati</taxon>
        <taxon>Pseudomonadota</taxon>
        <taxon>Betaproteobacteria</taxon>
        <taxon>Burkholderiales</taxon>
        <taxon>Comamonadaceae</taxon>
        <taxon>Comamonas</taxon>
    </lineage>
</organism>
<dbReference type="EMBL" id="CP106881">
    <property type="protein sequence ID" value="UYG51947.1"/>
    <property type="molecule type" value="Genomic_DNA"/>
</dbReference>
<evidence type="ECO:0000313" key="3">
    <source>
        <dbReference type="EMBL" id="UYG51947.1"/>
    </source>
</evidence>
<dbReference type="PANTHER" id="PTHR39426">
    <property type="entry name" value="HOMOLOGY TO DEATH-ON-CURING PROTEIN OF PHAGE P1"/>
    <property type="match status" value="1"/>
</dbReference>
<dbReference type="SUPFAM" id="SSF140931">
    <property type="entry name" value="Fic-like"/>
    <property type="match status" value="1"/>
</dbReference>
<evidence type="ECO:0000259" key="2">
    <source>
        <dbReference type="PROSITE" id="PS51459"/>
    </source>
</evidence>
<keyword evidence="4" id="KW-1185">Reference proteome</keyword>
<proteinExistence type="predicted"/>
<dbReference type="InterPro" id="IPR053737">
    <property type="entry name" value="Type_II_TA_Toxin"/>
</dbReference>
<sequence length="158" mass="16959">MLDPDFVISTHDEIIARSGGLAGLAQAGHGGVEAALHRIAQHVHYAGLDNVFGIASLYGVAIARGHIFNDGNKRTGLTCTLAYLEQEGFHMPACAAFEEVMVEIALGKLGPSEFAVFLYSAWHQSQTARVGQPSFPQSEAVEPAPKPTKTSGMRRSRR</sequence>
<dbReference type="InterPro" id="IPR006440">
    <property type="entry name" value="Doc"/>
</dbReference>
<dbReference type="Pfam" id="PF02661">
    <property type="entry name" value="Fic"/>
    <property type="match status" value="1"/>
</dbReference>
<reference evidence="3" key="1">
    <citation type="submission" date="2022-09" db="EMBL/GenBank/DDBJ databases">
        <title>The complete genome of Acidovorax sp. 5MLIR.</title>
        <authorList>
            <person name="Liu L."/>
            <person name="Yue J."/>
            <person name="Yang F."/>
            <person name="Yuan J."/>
            <person name="Li L."/>
        </authorList>
    </citation>
    <scope>NUCLEOTIDE SEQUENCE</scope>
    <source>
        <strain evidence="3">5MLIR</strain>
    </source>
</reference>
<dbReference type="Gene3D" id="1.20.120.1870">
    <property type="entry name" value="Fic/DOC protein, Fido domain"/>
    <property type="match status" value="1"/>
</dbReference>
<feature type="region of interest" description="Disordered" evidence="1">
    <location>
        <begin position="131"/>
        <end position="158"/>
    </location>
</feature>
<feature type="domain" description="Fido" evidence="2">
    <location>
        <begin position="2"/>
        <end position="120"/>
    </location>
</feature>
<dbReference type="RefSeq" id="WP_231042644.1">
    <property type="nucleotide sequence ID" value="NZ_CP106881.1"/>
</dbReference>
<dbReference type="PANTHER" id="PTHR39426:SF1">
    <property type="entry name" value="HOMOLOGY TO DEATH-ON-CURING PROTEIN OF PHAGE P1"/>
    <property type="match status" value="1"/>
</dbReference>
<dbReference type="PROSITE" id="PS51459">
    <property type="entry name" value="FIDO"/>
    <property type="match status" value="1"/>
</dbReference>
<dbReference type="Proteomes" id="UP001162800">
    <property type="component" value="Chromosome"/>
</dbReference>
<gene>
    <name evidence="3" type="ORF">M9799_01465</name>
</gene>
<protein>
    <submittedName>
        <fullName evidence="3">Type II toxin-antitoxin system death-on-curing family toxin</fullName>
    </submittedName>
</protein>
<dbReference type="InterPro" id="IPR036597">
    <property type="entry name" value="Fido-like_dom_sf"/>
</dbReference>
<dbReference type="NCBIfam" id="TIGR01550">
    <property type="entry name" value="DOC_P1"/>
    <property type="match status" value="1"/>
</dbReference>
<dbReference type="InterPro" id="IPR003812">
    <property type="entry name" value="Fido"/>
</dbReference>
<accession>A0ABY6GBN6</accession>
<evidence type="ECO:0000256" key="1">
    <source>
        <dbReference type="SAM" id="MobiDB-lite"/>
    </source>
</evidence>
<name>A0ABY6GBN6_9BURK</name>